<evidence type="ECO:0000313" key="3">
    <source>
        <dbReference type="EMBL" id="KLV04849.1"/>
    </source>
</evidence>
<reference evidence="3 4" key="1">
    <citation type="submission" date="2015-05" db="EMBL/GenBank/DDBJ databases">
        <title>Photobacterium galathea sp. nov.</title>
        <authorList>
            <person name="Machado H."/>
            <person name="Gram L."/>
        </authorList>
    </citation>
    <scope>NUCLEOTIDE SEQUENCE [LARGE SCALE GENOMIC DNA]</scope>
    <source>
        <strain evidence="3 4">CGMCC 1.12159</strain>
    </source>
</reference>
<dbReference type="EMBL" id="LDOT01000020">
    <property type="protein sequence ID" value="KLV04849.1"/>
    <property type="molecule type" value="Genomic_DNA"/>
</dbReference>
<sequence length="467" mass="50975">MKVKTKMLKYAAIAVLSLSMTACANLSAQNLFSHYSAANEQAYQAMQQGHYQQALAALPDAPAGDILDGMERGRVGFVAGAYPLSFSSLQHADNAVKAQQQAAEYQVSEGLNQAGSLLTNDNMITYKPADYELGFLHLYLALNYIQQRDLEGALVEVRRANQVQMAARKERQAALEKAEQTAQSNGLSQNLGAVLARYPQVGDMLGNVQNGYLFYLSGLLYEANGDLNNAYIDYTRALAVAPNNRYVAQSVLRLATRLDMVDDLPSLKARYGRYQPLPRGQGRVVVLDEQGVVMALDGWRLPLWLPSSQGYGAMYNLALPYYPQTALPAYSSLRLGNQALAEQPLANINGMAQYSLHEALPTLVVRQMLRAVAKNEVRRASAQQGDDLGNALANIFNTLTEQPDTRSWQTLPAAVGLAQQDVAAGQYTLDWNGHQVAVPVKSGRTTLVWVSRQGSALTGWSVLLGDN</sequence>
<organism evidence="3 4">
    <name type="scientific">Photobacterium aquae</name>
    <dbReference type="NCBI Taxonomy" id="1195763"/>
    <lineage>
        <taxon>Bacteria</taxon>
        <taxon>Pseudomonadati</taxon>
        <taxon>Pseudomonadota</taxon>
        <taxon>Gammaproteobacteria</taxon>
        <taxon>Vibrionales</taxon>
        <taxon>Vibrionaceae</taxon>
        <taxon>Photobacterium</taxon>
    </lineage>
</organism>
<dbReference type="InterPro" id="IPR011990">
    <property type="entry name" value="TPR-like_helical_dom_sf"/>
</dbReference>
<comment type="caution">
    <text evidence="3">The sequence shown here is derived from an EMBL/GenBank/DDBJ whole genome shotgun (WGS) entry which is preliminary data.</text>
</comment>
<keyword evidence="3" id="KW-0449">Lipoprotein</keyword>
<dbReference type="AlphaFoldDB" id="A0A0J1GZE3"/>
<dbReference type="InterPro" id="IPR019734">
    <property type="entry name" value="TPR_rpt"/>
</dbReference>
<dbReference type="STRING" id="1195763.ABT56_13640"/>
<dbReference type="PROSITE" id="PS51257">
    <property type="entry name" value="PROKAR_LIPOPROTEIN"/>
    <property type="match status" value="1"/>
</dbReference>
<feature type="signal peptide" evidence="2">
    <location>
        <begin position="1"/>
        <end position="24"/>
    </location>
</feature>
<proteinExistence type="predicted"/>
<dbReference type="PATRIC" id="fig|1195763.3.peg.2891"/>
<dbReference type="PROSITE" id="PS50005">
    <property type="entry name" value="TPR"/>
    <property type="match status" value="1"/>
</dbReference>
<evidence type="ECO:0000313" key="4">
    <source>
        <dbReference type="Proteomes" id="UP000036097"/>
    </source>
</evidence>
<evidence type="ECO:0000256" key="2">
    <source>
        <dbReference type="SAM" id="SignalP"/>
    </source>
</evidence>
<evidence type="ECO:0000256" key="1">
    <source>
        <dbReference type="PROSITE-ProRule" id="PRU00339"/>
    </source>
</evidence>
<keyword evidence="1" id="KW-0802">TPR repeat</keyword>
<accession>A0A0J1GZE3</accession>
<keyword evidence="2" id="KW-0732">Signal</keyword>
<keyword evidence="4" id="KW-1185">Reference proteome</keyword>
<dbReference type="SUPFAM" id="SSF48452">
    <property type="entry name" value="TPR-like"/>
    <property type="match status" value="1"/>
</dbReference>
<feature type="repeat" description="TPR" evidence="1">
    <location>
        <begin position="211"/>
        <end position="244"/>
    </location>
</feature>
<dbReference type="Proteomes" id="UP000036097">
    <property type="component" value="Unassembled WGS sequence"/>
</dbReference>
<name>A0A0J1GZE3_9GAMM</name>
<gene>
    <name evidence="3" type="ORF">ABT56_13640</name>
</gene>
<feature type="chain" id="PRO_5005252212" evidence="2">
    <location>
        <begin position="25"/>
        <end position="467"/>
    </location>
</feature>
<protein>
    <submittedName>
        <fullName evidence="3">Lipoprotein</fullName>
    </submittedName>
</protein>